<dbReference type="Gene3D" id="3.20.160.10">
    <property type="entry name" value="vpa0580 domain like"/>
    <property type="match status" value="1"/>
</dbReference>
<proteinExistence type="predicted"/>
<evidence type="ECO:0000313" key="2">
    <source>
        <dbReference type="Proteomes" id="UP000652691"/>
    </source>
</evidence>
<accession>A0ABD0AB97</accession>
<dbReference type="InterPro" id="IPR038604">
    <property type="entry name" value="HopJ_sf"/>
</dbReference>
<organism evidence="1 2">
    <name type="scientific">Acinetobacter courvalinii</name>
    <dbReference type="NCBI Taxonomy" id="280147"/>
    <lineage>
        <taxon>Bacteria</taxon>
        <taxon>Pseudomonadati</taxon>
        <taxon>Pseudomonadota</taxon>
        <taxon>Gammaproteobacteria</taxon>
        <taxon>Moraxellales</taxon>
        <taxon>Moraxellaceae</taxon>
        <taxon>Acinetobacter</taxon>
    </lineage>
</organism>
<dbReference type="InterPro" id="IPR014984">
    <property type="entry name" value="HopJ"/>
</dbReference>
<evidence type="ECO:0000313" key="1">
    <source>
        <dbReference type="EMBL" id="GGH42830.1"/>
    </source>
</evidence>
<dbReference type="AlphaFoldDB" id="A0ABD0AB97"/>
<dbReference type="Proteomes" id="UP000652691">
    <property type="component" value="Unassembled WGS sequence"/>
</dbReference>
<name>A0ABD0AB97_9GAMM</name>
<dbReference type="Pfam" id="PF08888">
    <property type="entry name" value="HopJ"/>
    <property type="match status" value="1"/>
</dbReference>
<evidence type="ECO:0008006" key="3">
    <source>
        <dbReference type="Google" id="ProtNLM"/>
    </source>
</evidence>
<sequence>MMLLLIQSTWNFEMAQSLLAQLKDGSAKFADVLAFIEARYQHTPTAFQNGAQSNAATENQGSAKVLSFAQIEGLNQADTLSLFAEHYASVLATPEATDHQNIRQFMQHGWDGVKFDGKALTAK</sequence>
<protein>
    <recommendedName>
        <fullName evidence="3">HopJ type III effector protein</fullName>
    </recommendedName>
</protein>
<reference evidence="1 2" key="1">
    <citation type="journal article" date="2014" name="Int. J. Syst. Evol. Microbiol.">
        <title>Complete genome sequence of Corynebacterium casei LMG S-19264T (=DSM 44701T), isolated from a smear-ripened cheese.</title>
        <authorList>
            <consortium name="US DOE Joint Genome Institute (JGI-PGF)"/>
            <person name="Walter F."/>
            <person name="Albersmeier A."/>
            <person name="Kalinowski J."/>
            <person name="Ruckert C."/>
        </authorList>
    </citation>
    <scope>NUCLEOTIDE SEQUENCE [LARGE SCALE GENOMIC DNA]</scope>
    <source>
        <strain evidence="1 2">CCM 8635</strain>
    </source>
</reference>
<dbReference type="EMBL" id="BMDA01000005">
    <property type="protein sequence ID" value="GGH42830.1"/>
    <property type="molecule type" value="Genomic_DNA"/>
</dbReference>
<gene>
    <name evidence="1" type="ORF">GCM10007354_30870</name>
</gene>
<comment type="caution">
    <text evidence="1">The sequence shown here is derived from an EMBL/GenBank/DDBJ whole genome shotgun (WGS) entry which is preliminary data.</text>
</comment>